<sequence length="614" mass="65718">MQFRYSFLWVVIGLLTFTACEKMEVDQLALTDFPPGLLEISPADNGKVVIGDFDVKVIFVDGTTSPLANAEVALMNADGTELAAASKSLNGVRDSIVIEGSTFGAADLGVGTYSLSIKVTDSKGQVQEKNTTFEISLLPFPANYNEMYIAGAFNGWGADALTLVAPNTWEIKEIDLMGGAFKLKNCVDWCDQDWGGDASCNGILENTTGGGPDNTCAGNGLVNVRFNDQTLRYTIEPAVLFAKNVAELYLLGTFNTFQGSDYQFSLVDDNTWVLNEVLLENGAQFKFAEMPDFNGKNYGDAEGDGIAELYGPNITFAEQDAFYDITFNDKTLEYSITFVRFPSIGIIGSATPGGWDSDTDMMDNGDGTFSLNIELIDGEAKFRANDSWDTNWGGGDFPTGVGTLDGPNIPVTAGKYDVTFNPETGAYSFELDEGFESVGIIGSATPNGWDSDIDMTDNGDGTYTLLIGLNDGEVKFRADNDWVVNWGSFNFPTGTGAINGDNIPVTAGLYFVTFDSNTGAYNFAEASVGIIGSATPGGWDSDTDMTYEGSGIVTVTMDLVDGEAKFRANDAWDLNWGAGDFPTGVGALNGPNIPVAAGNYTIKFNVNTGAYSFE</sequence>
<dbReference type="OrthoDB" id="975117at2"/>
<dbReference type="GO" id="GO:2001070">
    <property type="term" value="F:starch binding"/>
    <property type="evidence" value="ECO:0007669"/>
    <property type="project" value="InterPro"/>
</dbReference>
<proteinExistence type="predicted"/>
<accession>A0A2D0N4L0</accession>
<name>A0A2D0N4L0_FLAN2</name>
<dbReference type="Proteomes" id="UP000223913">
    <property type="component" value="Unassembled WGS sequence"/>
</dbReference>
<comment type="caution">
    <text evidence="1">The sequence shown here is derived from an EMBL/GenBank/DDBJ whole genome shotgun (WGS) entry which is preliminary data.</text>
</comment>
<evidence type="ECO:0008006" key="3">
    <source>
        <dbReference type="Google" id="ProtNLM"/>
    </source>
</evidence>
<gene>
    <name evidence="1" type="ORF">CRP01_27465</name>
</gene>
<evidence type="ECO:0000313" key="1">
    <source>
        <dbReference type="EMBL" id="PHN03425.1"/>
    </source>
</evidence>
<dbReference type="GO" id="GO:0019867">
    <property type="term" value="C:outer membrane"/>
    <property type="evidence" value="ECO:0007669"/>
    <property type="project" value="InterPro"/>
</dbReference>
<dbReference type="RefSeq" id="WP_099153261.1">
    <property type="nucleotide sequence ID" value="NZ_PDUD01000032.1"/>
</dbReference>
<keyword evidence="2" id="KW-1185">Reference proteome</keyword>
<reference evidence="1 2" key="1">
    <citation type="submission" date="2017-10" db="EMBL/GenBank/DDBJ databases">
        <title>The draft genome sequence of Lewinella nigricans NBRC 102662.</title>
        <authorList>
            <person name="Wang K."/>
        </authorList>
    </citation>
    <scope>NUCLEOTIDE SEQUENCE [LARGE SCALE GENOMIC DNA]</scope>
    <source>
        <strain evidence="1 2">NBRC 102662</strain>
    </source>
</reference>
<protein>
    <recommendedName>
        <fullName evidence="3">SusF/SusE family outer membrane protein</fullName>
    </recommendedName>
</protein>
<dbReference type="AlphaFoldDB" id="A0A2D0N4L0"/>
<dbReference type="PROSITE" id="PS51257">
    <property type="entry name" value="PROKAR_LIPOPROTEIN"/>
    <property type="match status" value="1"/>
</dbReference>
<evidence type="ECO:0000313" key="2">
    <source>
        <dbReference type="Proteomes" id="UP000223913"/>
    </source>
</evidence>
<dbReference type="Gene3D" id="2.60.40.3620">
    <property type="match status" value="4"/>
</dbReference>
<organism evidence="1 2">
    <name type="scientific">Flavilitoribacter nigricans (strain ATCC 23147 / DSM 23189 / NBRC 102662 / NCIMB 1420 / SS-2)</name>
    <name type="common">Lewinella nigricans</name>
    <dbReference type="NCBI Taxonomy" id="1122177"/>
    <lineage>
        <taxon>Bacteria</taxon>
        <taxon>Pseudomonadati</taxon>
        <taxon>Bacteroidota</taxon>
        <taxon>Saprospiria</taxon>
        <taxon>Saprospirales</taxon>
        <taxon>Lewinellaceae</taxon>
        <taxon>Flavilitoribacter</taxon>
    </lineage>
</organism>
<dbReference type="EMBL" id="PDUD01000032">
    <property type="protein sequence ID" value="PHN03425.1"/>
    <property type="molecule type" value="Genomic_DNA"/>
</dbReference>